<evidence type="ECO:0000259" key="2">
    <source>
        <dbReference type="Pfam" id="PF24883"/>
    </source>
</evidence>
<sequence length="157" mass="17938">MKGTNIDSSVRWPQPKCYPGTCITLTAKVHDWFLCNIHKWDFLWLSGPAGVGKSAVAQTVAEFAIEKGHFKGVLGAAYFFLWPNKRFKYNEVFITIAYQLAICFPGYQPLVTVKLTTEPDLLEKTLHVQFRKMIVEPLLLLSHEWKHVIILNGLDEC</sequence>
<dbReference type="AlphaFoldDB" id="A0A9P5WXL1"/>
<organism evidence="3 4">
    <name type="scientific">Macrolepiota fuliginosa MF-IS2</name>
    <dbReference type="NCBI Taxonomy" id="1400762"/>
    <lineage>
        <taxon>Eukaryota</taxon>
        <taxon>Fungi</taxon>
        <taxon>Dikarya</taxon>
        <taxon>Basidiomycota</taxon>
        <taxon>Agaricomycotina</taxon>
        <taxon>Agaricomycetes</taxon>
        <taxon>Agaricomycetidae</taxon>
        <taxon>Agaricales</taxon>
        <taxon>Agaricineae</taxon>
        <taxon>Agaricaceae</taxon>
        <taxon>Macrolepiota</taxon>
    </lineage>
</organism>
<dbReference type="InterPro" id="IPR056884">
    <property type="entry name" value="NPHP3-like_N"/>
</dbReference>
<dbReference type="InterPro" id="IPR027417">
    <property type="entry name" value="P-loop_NTPase"/>
</dbReference>
<feature type="non-terminal residue" evidence="3">
    <location>
        <position position="157"/>
    </location>
</feature>
<evidence type="ECO:0000313" key="3">
    <source>
        <dbReference type="EMBL" id="KAF9440190.1"/>
    </source>
</evidence>
<dbReference type="OrthoDB" id="3045137at2759"/>
<comment type="caution">
    <text evidence="3">The sequence shown here is derived from an EMBL/GenBank/DDBJ whole genome shotgun (WGS) entry which is preliminary data.</text>
</comment>
<protein>
    <recommendedName>
        <fullName evidence="2">Nephrocystin 3-like N-terminal domain-containing protein</fullName>
    </recommendedName>
</protein>
<accession>A0A9P5WXL1</accession>
<evidence type="ECO:0000256" key="1">
    <source>
        <dbReference type="ARBA" id="ARBA00022737"/>
    </source>
</evidence>
<dbReference type="Pfam" id="PF24883">
    <property type="entry name" value="NPHP3_N"/>
    <property type="match status" value="1"/>
</dbReference>
<dbReference type="Proteomes" id="UP000807342">
    <property type="component" value="Unassembled WGS sequence"/>
</dbReference>
<proteinExistence type="predicted"/>
<name>A0A9P5WXL1_9AGAR</name>
<evidence type="ECO:0000313" key="4">
    <source>
        <dbReference type="Proteomes" id="UP000807342"/>
    </source>
</evidence>
<reference evidence="3" key="1">
    <citation type="submission" date="2020-11" db="EMBL/GenBank/DDBJ databases">
        <authorList>
            <consortium name="DOE Joint Genome Institute"/>
            <person name="Ahrendt S."/>
            <person name="Riley R."/>
            <person name="Andreopoulos W."/>
            <person name="Labutti K."/>
            <person name="Pangilinan J."/>
            <person name="Ruiz-Duenas F.J."/>
            <person name="Barrasa J.M."/>
            <person name="Sanchez-Garcia M."/>
            <person name="Camarero S."/>
            <person name="Miyauchi S."/>
            <person name="Serrano A."/>
            <person name="Linde D."/>
            <person name="Babiker R."/>
            <person name="Drula E."/>
            <person name="Ayuso-Fernandez I."/>
            <person name="Pacheco R."/>
            <person name="Padilla G."/>
            <person name="Ferreira P."/>
            <person name="Barriuso J."/>
            <person name="Kellner H."/>
            <person name="Castanera R."/>
            <person name="Alfaro M."/>
            <person name="Ramirez L."/>
            <person name="Pisabarro A.G."/>
            <person name="Kuo A."/>
            <person name="Tritt A."/>
            <person name="Lipzen A."/>
            <person name="He G."/>
            <person name="Yan M."/>
            <person name="Ng V."/>
            <person name="Cullen D."/>
            <person name="Martin F."/>
            <person name="Rosso M.-N."/>
            <person name="Henrissat B."/>
            <person name="Hibbett D."/>
            <person name="Martinez A.T."/>
            <person name="Grigoriev I.V."/>
        </authorList>
    </citation>
    <scope>NUCLEOTIDE SEQUENCE</scope>
    <source>
        <strain evidence="3">MF-IS2</strain>
    </source>
</reference>
<feature type="domain" description="Nephrocystin 3-like N-terminal" evidence="2">
    <location>
        <begin position="27"/>
        <end position="157"/>
    </location>
</feature>
<dbReference type="EMBL" id="MU152774">
    <property type="protein sequence ID" value="KAF9440190.1"/>
    <property type="molecule type" value="Genomic_DNA"/>
</dbReference>
<dbReference type="SUPFAM" id="SSF52540">
    <property type="entry name" value="P-loop containing nucleoside triphosphate hydrolases"/>
    <property type="match status" value="1"/>
</dbReference>
<keyword evidence="4" id="KW-1185">Reference proteome</keyword>
<dbReference type="Gene3D" id="3.40.50.300">
    <property type="entry name" value="P-loop containing nucleotide triphosphate hydrolases"/>
    <property type="match status" value="1"/>
</dbReference>
<keyword evidence="1" id="KW-0677">Repeat</keyword>
<gene>
    <name evidence="3" type="ORF">P691DRAFT_688506</name>
</gene>